<reference evidence="9 10" key="1">
    <citation type="submission" date="2008-07" db="EMBL/GenBank/DDBJ databases">
        <authorList>
            <person name="El-Sayed N."/>
            <person name="Caler E."/>
            <person name="Inman J."/>
            <person name="Amedeo P."/>
            <person name="Hass B."/>
            <person name="Wortman J."/>
        </authorList>
    </citation>
    <scope>NUCLEOTIDE SEQUENCE [LARGE SCALE GENOMIC DNA]</scope>
    <source>
        <strain evidence="10">ATCC 50983 / TXsc</strain>
    </source>
</reference>
<evidence type="ECO:0000256" key="2">
    <source>
        <dbReference type="ARBA" id="ARBA00022670"/>
    </source>
</evidence>
<dbReference type="PROSITE" id="PS51892">
    <property type="entry name" value="SUBTILASE"/>
    <property type="match status" value="1"/>
</dbReference>
<comment type="catalytic activity">
    <reaction evidence="5">
        <text>Hydrolysis of proteins with broad specificity for peptide bonds, and a preference for a large uncharged residue in P1. Hydrolyzes peptide amides.</text>
        <dbReference type="EC" id="3.4.21.62"/>
    </reaction>
</comment>
<evidence type="ECO:0000256" key="1">
    <source>
        <dbReference type="ARBA" id="ARBA00011073"/>
    </source>
</evidence>
<evidence type="ECO:0000256" key="6">
    <source>
        <dbReference type="ARBA" id="ARBA00023619"/>
    </source>
</evidence>
<dbReference type="InterPro" id="IPR036852">
    <property type="entry name" value="Peptidase_S8/S53_dom_sf"/>
</dbReference>
<name>C5L0C7_PERM5</name>
<sequence length="210" mass="22857">MAKDSPLSLSKFLLALEMAIDIEVDIISVSLGFTLSAFEMELQHMLFDALRAVQQNNIILVASAGNDFEEASDVYPCWYGGPLGMCVASLYDYMWDNRTEPVLYLESNYGDRVDVAAYGTQLVVGRDKAGELIKFSGTSAAQPQVAGLAAILLSMNVEPSLVKRLILANAVPAGLEMPEYFPQYIRGGAIDPLRTVEHAISFLPSTSRGL</sequence>
<proteinExistence type="inferred from homology"/>
<dbReference type="SUPFAM" id="SSF52743">
    <property type="entry name" value="Subtilisin-like"/>
    <property type="match status" value="1"/>
</dbReference>
<evidence type="ECO:0000313" key="10">
    <source>
        <dbReference type="Proteomes" id="UP000007800"/>
    </source>
</evidence>
<dbReference type="InParanoid" id="C5L0C7"/>
<dbReference type="PANTHER" id="PTHR43806">
    <property type="entry name" value="PEPTIDASE S8"/>
    <property type="match status" value="1"/>
</dbReference>
<dbReference type="PANTHER" id="PTHR43806:SF11">
    <property type="entry name" value="CEREVISIN-RELATED"/>
    <property type="match status" value="1"/>
</dbReference>
<dbReference type="Proteomes" id="UP000007800">
    <property type="component" value="Unassembled WGS sequence"/>
</dbReference>
<dbReference type="InterPro" id="IPR023828">
    <property type="entry name" value="Peptidase_S8_Ser-AS"/>
</dbReference>
<comment type="similarity">
    <text evidence="1 7">Belongs to the peptidase S8 family.</text>
</comment>
<dbReference type="PROSITE" id="PS00138">
    <property type="entry name" value="SUBTILASE_SER"/>
    <property type="match status" value="1"/>
</dbReference>
<dbReference type="InterPro" id="IPR050131">
    <property type="entry name" value="Peptidase_S8_subtilisin-like"/>
</dbReference>
<dbReference type="GO" id="GO:0004252">
    <property type="term" value="F:serine-type endopeptidase activity"/>
    <property type="evidence" value="ECO:0007669"/>
    <property type="project" value="UniProtKB-EC"/>
</dbReference>
<feature type="domain" description="Peptidase S8/S53" evidence="8">
    <location>
        <begin position="11"/>
        <end position="170"/>
    </location>
</feature>
<dbReference type="Pfam" id="PF00082">
    <property type="entry name" value="Peptidase_S8"/>
    <property type="match status" value="1"/>
</dbReference>
<dbReference type="EMBL" id="GG677981">
    <property type="protein sequence ID" value="EER09985.1"/>
    <property type="molecule type" value="Genomic_DNA"/>
</dbReference>
<keyword evidence="3" id="KW-0378">Hydrolase</keyword>
<evidence type="ECO:0000313" key="9">
    <source>
        <dbReference type="EMBL" id="EER09985.1"/>
    </source>
</evidence>
<dbReference type="GeneID" id="9038170"/>
<evidence type="ECO:0000256" key="3">
    <source>
        <dbReference type="ARBA" id="ARBA00022801"/>
    </source>
</evidence>
<gene>
    <name evidence="9" type="ORF">Pmar_PMAR018630</name>
</gene>
<dbReference type="Gene3D" id="3.40.50.200">
    <property type="entry name" value="Peptidase S8/S53 domain"/>
    <property type="match status" value="1"/>
</dbReference>
<dbReference type="RefSeq" id="XP_002778190.1">
    <property type="nucleotide sequence ID" value="XM_002778144.1"/>
</dbReference>
<evidence type="ECO:0000256" key="4">
    <source>
        <dbReference type="ARBA" id="ARBA00022825"/>
    </source>
</evidence>
<keyword evidence="10" id="KW-1185">Reference proteome</keyword>
<accession>C5L0C7</accession>
<dbReference type="OrthoDB" id="420572at2759"/>
<dbReference type="InterPro" id="IPR000209">
    <property type="entry name" value="Peptidase_S8/S53_dom"/>
</dbReference>
<evidence type="ECO:0000259" key="8">
    <source>
        <dbReference type="Pfam" id="PF00082"/>
    </source>
</evidence>
<keyword evidence="4" id="KW-0720">Serine protease</keyword>
<dbReference type="AlphaFoldDB" id="C5L0C7"/>
<dbReference type="GO" id="GO:0006508">
    <property type="term" value="P:proteolysis"/>
    <property type="evidence" value="ECO:0007669"/>
    <property type="project" value="UniProtKB-KW"/>
</dbReference>
<dbReference type="OMA" id="DVEPRMA"/>
<evidence type="ECO:0000256" key="7">
    <source>
        <dbReference type="PROSITE-ProRule" id="PRU01240"/>
    </source>
</evidence>
<organism evidence="10">
    <name type="scientific">Perkinsus marinus (strain ATCC 50983 / TXsc)</name>
    <dbReference type="NCBI Taxonomy" id="423536"/>
    <lineage>
        <taxon>Eukaryota</taxon>
        <taxon>Sar</taxon>
        <taxon>Alveolata</taxon>
        <taxon>Perkinsozoa</taxon>
        <taxon>Perkinsea</taxon>
        <taxon>Perkinsida</taxon>
        <taxon>Perkinsidae</taxon>
        <taxon>Perkinsus</taxon>
    </lineage>
</organism>
<dbReference type="EC" id="3.4.21.62" evidence="6"/>
<evidence type="ECO:0000256" key="5">
    <source>
        <dbReference type="ARBA" id="ARBA00023529"/>
    </source>
</evidence>
<protein>
    <recommendedName>
        <fullName evidence="6">subtilisin</fullName>
        <ecNumber evidence="6">3.4.21.62</ecNumber>
    </recommendedName>
</protein>
<keyword evidence="2" id="KW-0645">Protease</keyword>
<comment type="caution">
    <text evidence="7">Lacks conserved residue(s) required for the propagation of feature annotation.</text>
</comment>